<comment type="subcellular location">
    <subcellularLocation>
        <location evidence="1">Cell membrane</location>
        <topology evidence="1">Multi-pass membrane protein</topology>
    </subcellularLocation>
</comment>
<organism evidence="9 10">
    <name type="scientific">Deferribacter autotrophicus</name>
    <dbReference type="NCBI Taxonomy" id="500465"/>
    <lineage>
        <taxon>Bacteria</taxon>
        <taxon>Pseudomonadati</taxon>
        <taxon>Deferribacterota</taxon>
        <taxon>Deferribacteres</taxon>
        <taxon>Deferribacterales</taxon>
        <taxon>Deferribacteraceae</taxon>
        <taxon>Deferribacter</taxon>
    </lineage>
</organism>
<dbReference type="Pfam" id="PF01032">
    <property type="entry name" value="FecCD"/>
    <property type="match status" value="1"/>
</dbReference>
<evidence type="ECO:0000256" key="7">
    <source>
        <dbReference type="ARBA" id="ARBA00023136"/>
    </source>
</evidence>
<keyword evidence="7 8" id="KW-0472">Membrane</keyword>
<name>A0A5A8F046_9BACT</name>
<dbReference type="EMBL" id="VFJB01000009">
    <property type="protein sequence ID" value="KAA0257033.1"/>
    <property type="molecule type" value="Genomic_DNA"/>
</dbReference>
<feature type="transmembrane region" description="Helical" evidence="8">
    <location>
        <begin position="188"/>
        <end position="208"/>
    </location>
</feature>
<dbReference type="RefSeq" id="WP_149267178.1">
    <property type="nucleotide sequence ID" value="NZ_VFJB01000009.1"/>
</dbReference>
<evidence type="ECO:0000256" key="8">
    <source>
        <dbReference type="SAM" id="Phobius"/>
    </source>
</evidence>
<dbReference type="InterPro" id="IPR037294">
    <property type="entry name" value="ABC_BtuC-like"/>
</dbReference>
<dbReference type="PANTHER" id="PTHR30472">
    <property type="entry name" value="FERRIC ENTEROBACTIN TRANSPORT SYSTEM PERMEASE PROTEIN"/>
    <property type="match status" value="1"/>
</dbReference>
<evidence type="ECO:0000256" key="2">
    <source>
        <dbReference type="ARBA" id="ARBA00007935"/>
    </source>
</evidence>
<evidence type="ECO:0000256" key="5">
    <source>
        <dbReference type="ARBA" id="ARBA00022692"/>
    </source>
</evidence>
<dbReference type="OrthoDB" id="9811721at2"/>
<evidence type="ECO:0000256" key="1">
    <source>
        <dbReference type="ARBA" id="ARBA00004651"/>
    </source>
</evidence>
<dbReference type="GO" id="GO:0005886">
    <property type="term" value="C:plasma membrane"/>
    <property type="evidence" value="ECO:0007669"/>
    <property type="project" value="UniProtKB-SubCell"/>
</dbReference>
<keyword evidence="5 8" id="KW-0812">Transmembrane</keyword>
<feature type="transmembrane region" description="Helical" evidence="8">
    <location>
        <begin position="305"/>
        <end position="323"/>
    </location>
</feature>
<keyword evidence="6 8" id="KW-1133">Transmembrane helix</keyword>
<evidence type="ECO:0000256" key="6">
    <source>
        <dbReference type="ARBA" id="ARBA00022989"/>
    </source>
</evidence>
<keyword evidence="4" id="KW-1003">Cell membrane</keyword>
<feature type="transmembrane region" description="Helical" evidence="8">
    <location>
        <begin position="146"/>
        <end position="168"/>
    </location>
</feature>
<dbReference type="Gene3D" id="1.10.3470.10">
    <property type="entry name" value="ABC transporter involved in vitamin B12 uptake, BtuC"/>
    <property type="match status" value="1"/>
</dbReference>
<dbReference type="GO" id="GO:0033214">
    <property type="term" value="P:siderophore-iron import into cell"/>
    <property type="evidence" value="ECO:0007669"/>
    <property type="project" value="TreeGrafter"/>
</dbReference>
<feature type="transmembrane region" description="Helical" evidence="8">
    <location>
        <begin position="116"/>
        <end position="134"/>
    </location>
</feature>
<dbReference type="PANTHER" id="PTHR30472:SF25">
    <property type="entry name" value="ABC TRANSPORTER PERMEASE PROTEIN MJ0876-RELATED"/>
    <property type="match status" value="1"/>
</dbReference>
<feature type="transmembrane region" description="Helical" evidence="8">
    <location>
        <begin position="278"/>
        <end position="299"/>
    </location>
</feature>
<proteinExistence type="inferred from homology"/>
<sequence length="331" mass="37125">MHRFEGKIKRFKLTFFALIFIFITLIIILISLKYGGNLLKIKEIFQEENKLLIFHLRLPRILADFMVGAGLSVVGFSFQTIVRNPLADPYLFGISGAAAFGYIFGVIFFGNFIVGSYLLSIIISITTVIFVLYLGTKKHEIGISSLILTGVAVSFFFSAVIAVMSVFLSDRFVKNILLWYMGNTGGLTLNESVFSLFIIVLLSFFMFLDMDKLNICRIGESFAQTTGVDVRNLIYRQYILGSMITVAVVSKCGAIGFVGLVMPHIVRLIMKTDYKMQYLMTFFIGGNMLIVLDTVIKTIFYPVEIPVGVITALLGSPFLIILLRKHRSDIN</sequence>
<evidence type="ECO:0000313" key="10">
    <source>
        <dbReference type="Proteomes" id="UP000322876"/>
    </source>
</evidence>
<dbReference type="SUPFAM" id="SSF81345">
    <property type="entry name" value="ABC transporter involved in vitamin B12 uptake, BtuC"/>
    <property type="match status" value="1"/>
</dbReference>
<feature type="transmembrane region" description="Helical" evidence="8">
    <location>
        <begin position="61"/>
        <end position="78"/>
    </location>
</feature>
<feature type="transmembrane region" description="Helical" evidence="8">
    <location>
        <begin position="90"/>
        <end position="110"/>
    </location>
</feature>
<protein>
    <submittedName>
        <fullName evidence="9">Iron ABC transporter permease</fullName>
    </submittedName>
</protein>
<dbReference type="Proteomes" id="UP000322876">
    <property type="component" value="Unassembled WGS sequence"/>
</dbReference>
<dbReference type="InterPro" id="IPR000522">
    <property type="entry name" value="ABC_transptr_permease_BtuC"/>
</dbReference>
<reference evidence="9 10" key="1">
    <citation type="submission" date="2019-06" db="EMBL/GenBank/DDBJ databases">
        <title>Genomic insights into carbon and energy metabolism of Deferribacter autotrophicus revealed new metabolic traits in the phylum Deferribacteres.</title>
        <authorList>
            <person name="Slobodkin A.I."/>
            <person name="Slobodkina G.B."/>
            <person name="Allioux M."/>
            <person name="Alain K."/>
            <person name="Jebbar M."/>
            <person name="Shadrin V."/>
            <person name="Kublanov I.V."/>
            <person name="Toshchakov S.V."/>
            <person name="Bonch-Osmolovskaya E.A."/>
        </authorList>
    </citation>
    <scope>NUCLEOTIDE SEQUENCE [LARGE SCALE GENOMIC DNA]</scope>
    <source>
        <strain evidence="9 10">SL50</strain>
    </source>
</reference>
<accession>A0A5A8F046</accession>
<gene>
    <name evidence="9" type="ORF">FHQ18_10720</name>
</gene>
<evidence type="ECO:0000256" key="3">
    <source>
        <dbReference type="ARBA" id="ARBA00022448"/>
    </source>
</evidence>
<dbReference type="AlphaFoldDB" id="A0A5A8F046"/>
<comment type="caution">
    <text evidence="9">The sequence shown here is derived from an EMBL/GenBank/DDBJ whole genome shotgun (WGS) entry which is preliminary data.</text>
</comment>
<feature type="transmembrane region" description="Helical" evidence="8">
    <location>
        <begin position="12"/>
        <end position="32"/>
    </location>
</feature>
<evidence type="ECO:0000313" key="9">
    <source>
        <dbReference type="EMBL" id="KAA0257033.1"/>
    </source>
</evidence>
<dbReference type="CDD" id="cd06550">
    <property type="entry name" value="TM_ABC_iron-siderophores_like"/>
    <property type="match status" value="1"/>
</dbReference>
<evidence type="ECO:0000256" key="4">
    <source>
        <dbReference type="ARBA" id="ARBA00022475"/>
    </source>
</evidence>
<keyword evidence="3" id="KW-0813">Transport</keyword>
<dbReference type="GO" id="GO:0022857">
    <property type="term" value="F:transmembrane transporter activity"/>
    <property type="evidence" value="ECO:0007669"/>
    <property type="project" value="InterPro"/>
</dbReference>
<keyword evidence="10" id="KW-1185">Reference proteome</keyword>
<comment type="similarity">
    <text evidence="2">Belongs to the binding-protein-dependent transport system permease family. FecCD subfamily.</text>
</comment>